<keyword evidence="12" id="KW-1185">Reference proteome</keyword>
<comment type="similarity">
    <text evidence="2">Belongs to the SPC25 family.</text>
</comment>
<feature type="coiled-coil region" evidence="9">
    <location>
        <begin position="43"/>
        <end position="123"/>
    </location>
</feature>
<evidence type="ECO:0000256" key="3">
    <source>
        <dbReference type="ARBA" id="ARBA00022454"/>
    </source>
</evidence>
<name>A0A2P6V859_9CHLO</name>
<dbReference type="EMBL" id="LHPF02000021">
    <property type="protein sequence ID" value="PSC70269.1"/>
    <property type="molecule type" value="Genomic_DNA"/>
</dbReference>
<dbReference type="GO" id="GO:0031262">
    <property type="term" value="C:Ndc80 complex"/>
    <property type="evidence" value="ECO:0007669"/>
    <property type="project" value="InterPro"/>
</dbReference>
<dbReference type="Gene3D" id="3.30.457.50">
    <property type="entry name" value="Chromosome segregation protein Spc25"/>
    <property type="match status" value="1"/>
</dbReference>
<dbReference type="CDD" id="cd23784">
    <property type="entry name" value="RWD_Spc25"/>
    <property type="match status" value="1"/>
</dbReference>
<dbReference type="PANTHER" id="PTHR14281:SF0">
    <property type="entry name" value="KINETOCHORE PROTEIN SPC25"/>
    <property type="match status" value="1"/>
</dbReference>
<dbReference type="AlphaFoldDB" id="A0A2P6V859"/>
<dbReference type="Proteomes" id="UP000239649">
    <property type="component" value="Unassembled WGS sequence"/>
</dbReference>
<evidence type="ECO:0000256" key="5">
    <source>
        <dbReference type="ARBA" id="ARBA00022776"/>
    </source>
</evidence>
<keyword evidence="5" id="KW-0498">Mitosis</keyword>
<feature type="domain" description="Chromosome segregation protein Spc25 C-terminal" evidence="10">
    <location>
        <begin position="155"/>
        <end position="224"/>
    </location>
</feature>
<keyword evidence="7" id="KW-0131">Cell cycle</keyword>
<keyword evidence="3" id="KW-0158">Chromosome</keyword>
<evidence type="ECO:0000256" key="2">
    <source>
        <dbReference type="ARBA" id="ARBA00006379"/>
    </source>
</evidence>
<evidence type="ECO:0000256" key="9">
    <source>
        <dbReference type="SAM" id="Coils"/>
    </source>
</evidence>
<proteinExistence type="inferred from homology"/>
<dbReference type="STRING" id="554055.A0A2P6V859"/>
<evidence type="ECO:0000256" key="1">
    <source>
        <dbReference type="ARBA" id="ARBA00004584"/>
    </source>
</evidence>
<dbReference type="OrthoDB" id="505426at2759"/>
<evidence type="ECO:0000256" key="7">
    <source>
        <dbReference type="ARBA" id="ARBA00023306"/>
    </source>
</evidence>
<dbReference type="GO" id="GO:0007059">
    <property type="term" value="P:chromosome segregation"/>
    <property type="evidence" value="ECO:0007669"/>
    <property type="project" value="InterPro"/>
</dbReference>
<protein>
    <submittedName>
        <fullName evidence="11">Kinetochore spc25</fullName>
    </submittedName>
</protein>
<dbReference type="GO" id="GO:0051301">
    <property type="term" value="P:cell division"/>
    <property type="evidence" value="ECO:0007669"/>
    <property type="project" value="UniProtKB-KW"/>
</dbReference>
<evidence type="ECO:0000256" key="8">
    <source>
        <dbReference type="ARBA" id="ARBA00023328"/>
    </source>
</evidence>
<gene>
    <name evidence="11" type="ORF">C2E20_6295</name>
</gene>
<evidence type="ECO:0000256" key="4">
    <source>
        <dbReference type="ARBA" id="ARBA00022618"/>
    </source>
</evidence>
<organism evidence="11 12">
    <name type="scientific">Micractinium conductrix</name>
    <dbReference type="NCBI Taxonomy" id="554055"/>
    <lineage>
        <taxon>Eukaryota</taxon>
        <taxon>Viridiplantae</taxon>
        <taxon>Chlorophyta</taxon>
        <taxon>core chlorophytes</taxon>
        <taxon>Trebouxiophyceae</taxon>
        <taxon>Chlorellales</taxon>
        <taxon>Chlorellaceae</taxon>
        <taxon>Chlorella clade</taxon>
        <taxon>Micractinium</taxon>
    </lineage>
</organism>
<comment type="caution">
    <text evidence="11">The sequence shown here is derived from an EMBL/GenBank/DDBJ whole genome shotgun (WGS) entry which is preliminary data.</text>
</comment>
<keyword evidence="4" id="KW-0132">Cell division</keyword>
<dbReference type="Pfam" id="PF08234">
    <property type="entry name" value="Spindle_Spc25"/>
    <property type="match status" value="1"/>
</dbReference>
<evidence type="ECO:0000313" key="12">
    <source>
        <dbReference type="Proteomes" id="UP000239649"/>
    </source>
</evidence>
<keyword evidence="6 9" id="KW-0175">Coiled coil</keyword>
<dbReference type="FunFam" id="3.30.457.50:FF:000001">
    <property type="entry name" value="Probable kinetochore protein spc25"/>
    <property type="match status" value="1"/>
</dbReference>
<sequence>MTTRIDLGALQRQLDAFEAKFGAWAQRAVAGAEALRDGHLARLREFQAAIRGLDQQHADLEGRAAEVKERLASESSESAALQAELGRIQEEQARLPALVQEVADALEAEAAAFARQEAALSNQEALKERKLGALHQALAWYQQRLGLAFEHGEADGEQLRVVLTQVDPRQPERPFCFAVRVAPDNTYVVEACEPAVPGMAALLAQLNSGGSFSQFVRCMRREFQAGVPSATASRVWVYTLVNTDYDGSKLLPHFLNYYHAHGVTWRRFLVLLHHTPGRYSRKGLEDAMGICSGYAVECRVWEGNYSSEEAMAQQLSILQDYVADPTDWIVAADVDELQWWGGKFVKDALEEAIQKSEPWATHVRGRMVDRVAEDGKLAAVAQPMGDSQAQVQPLFSQFPLNCNVSRKLYKGWDTKIVAYRAHFRVSRSAQHLISPDDAKAYYGPCSPPPAPCPRPRGFNLEADLFNITPYHRFESFYHYKDSSDEKRPPGLALWEATEAQDPITVYHFKWHAGLLSNMKDRLEWYSGDCKPGVNEDSCTPRLAHWRESAATVAALEDGAPLDLKGMECVKPKQDVDVNTTFAGAAWEWMEDWLDVKEGQSGGQMPKQYRMGQFKQDA</sequence>
<evidence type="ECO:0000256" key="6">
    <source>
        <dbReference type="ARBA" id="ARBA00023054"/>
    </source>
</evidence>
<evidence type="ECO:0000259" key="10">
    <source>
        <dbReference type="Pfam" id="PF08234"/>
    </source>
</evidence>
<evidence type="ECO:0000313" key="11">
    <source>
        <dbReference type="EMBL" id="PSC70269.1"/>
    </source>
</evidence>
<dbReference type="InterPro" id="IPR045143">
    <property type="entry name" value="Spc25"/>
</dbReference>
<dbReference type="InterPro" id="IPR013255">
    <property type="entry name" value="Spc25_C"/>
</dbReference>
<keyword evidence="8" id="KW-0137">Centromere</keyword>
<dbReference type="PANTHER" id="PTHR14281">
    <property type="entry name" value="KINETOCHORE PROTEIN SPC25-RELATED"/>
    <property type="match status" value="1"/>
</dbReference>
<comment type="subcellular location">
    <subcellularLocation>
        <location evidence="1">Chromosome</location>
        <location evidence="1">Centromere</location>
    </subcellularLocation>
</comment>
<reference evidence="11 12" key="1">
    <citation type="journal article" date="2018" name="Plant J.">
        <title>Genome sequences of Chlorella sorokiniana UTEX 1602 and Micractinium conductrix SAG 241.80: implications to maltose excretion by a green alga.</title>
        <authorList>
            <person name="Arriola M.B."/>
            <person name="Velmurugan N."/>
            <person name="Zhang Y."/>
            <person name="Plunkett M.H."/>
            <person name="Hondzo H."/>
            <person name="Barney B.M."/>
        </authorList>
    </citation>
    <scope>NUCLEOTIDE SEQUENCE [LARGE SCALE GENOMIC DNA]</scope>
    <source>
        <strain evidence="11 12">SAG 241.80</strain>
    </source>
</reference>
<accession>A0A2P6V859</accession>